<dbReference type="Gene3D" id="3.40.390.10">
    <property type="entry name" value="Collagenase (Catalytic Domain)"/>
    <property type="match status" value="1"/>
</dbReference>
<organism evidence="2 3">
    <name type="scientific">Streptomyces pulveraceus</name>
    <dbReference type="NCBI Taxonomy" id="68258"/>
    <lineage>
        <taxon>Bacteria</taxon>
        <taxon>Bacillati</taxon>
        <taxon>Actinomycetota</taxon>
        <taxon>Actinomycetes</taxon>
        <taxon>Kitasatosporales</taxon>
        <taxon>Streptomycetaceae</taxon>
        <taxon>Streptomyces</taxon>
    </lineage>
</organism>
<dbReference type="EMBL" id="JBHSPU010000016">
    <property type="protein sequence ID" value="MFC5915425.1"/>
    <property type="molecule type" value="Genomic_DNA"/>
</dbReference>
<evidence type="ECO:0000313" key="2">
    <source>
        <dbReference type="EMBL" id="MFC5915425.1"/>
    </source>
</evidence>
<accession>A0ABW1GL87</accession>
<proteinExistence type="predicted"/>
<feature type="compositionally biased region" description="Polar residues" evidence="1">
    <location>
        <begin position="162"/>
        <end position="180"/>
    </location>
</feature>
<keyword evidence="3" id="KW-1185">Reference proteome</keyword>
<protein>
    <recommendedName>
        <fullName evidence="4">Peptidase M10 metallopeptidase domain-containing protein</fullName>
    </recommendedName>
</protein>
<dbReference type="InterPro" id="IPR024079">
    <property type="entry name" value="MetalloPept_cat_dom_sf"/>
</dbReference>
<dbReference type="Proteomes" id="UP001596200">
    <property type="component" value="Unassembled WGS sequence"/>
</dbReference>
<reference evidence="3" key="1">
    <citation type="journal article" date="2019" name="Int. J. Syst. Evol. Microbiol.">
        <title>The Global Catalogue of Microorganisms (GCM) 10K type strain sequencing project: providing services to taxonomists for standard genome sequencing and annotation.</title>
        <authorList>
            <consortium name="The Broad Institute Genomics Platform"/>
            <consortium name="The Broad Institute Genome Sequencing Center for Infectious Disease"/>
            <person name="Wu L."/>
            <person name="Ma J."/>
        </authorList>
    </citation>
    <scope>NUCLEOTIDE SEQUENCE [LARGE SCALE GENOMIC DNA]</scope>
    <source>
        <strain evidence="3">JCM 4147</strain>
    </source>
</reference>
<dbReference type="SUPFAM" id="SSF55486">
    <property type="entry name" value="Metalloproteases ('zincins'), catalytic domain"/>
    <property type="match status" value="1"/>
</dbReference>
<evidence type="ECO:0008006" key="4">
    <source>
        <dbReference type="Google" id="ProtNLM"/>
    </source>
</evidence>
<feature type="region of interest" description="Disordered" evidence="1">
    <location>
        <begin position="145"/>
        <end position="188"/>
    </location>
</feature>
<evidence type="ECO:0000256" key="1">
    <source>
        <dbReference type="SAM" id="MobiDB-lite"/>
    </source>
</evidence>
<dbReference type="RefSeq" id="WP_344510960.1">
    <property type="nucleotide sequence ID" value="NZ_BAAATU010000019.1"/>
</dbReference>
<name>A0ABW1GL87_9ACTN</name>
<sequence>MTLHWRDYSKAAGKGAYYEHHGGAVATDVIHLNRKSLDKPGKYVSSELRRHVSAHELRHALGLCHKSENVASLMWAPPVTLPITEPIDTDKASYRLQDALGRPLTRTRFLLTALDATIVCATAGTGYSDTTRDDATAVHSVCLPEDNTDRNKVGNGGRPRSSLWSGRSSTARRSPTSKAASSFRRDCD</sequence>
<gene>
    <name evidence="2" type="ORF">ACFP1B_18680</name>
</gene>
<comment type="caution">
    <text evidence="2">The sequence shown here is derived from an EMBL/GenBank/DDBJ whole genome shotgun (WGS) entry which is preliminary data.</text>
</comment>
<evidence type="ECO:0000313" key="3">
    <source>
        <dbReference type="Proteomes" id="UP001596200"/>
    </source>
</evidence>